<dbReference type="GO" id="GO:0046872">
    <property type="term" value="F:metal ion binding"/>
    <property type="evidence" value="ECO:0007669"/>
    <property type="project" value="UniProtKB-KW"/>
</dbReference>
<evidence type="ECO:0000256" key="2">
    <source>
        <dbReference type="ARBA" id="ARBA00022837"/>
    </source>
</evidence>
<reference evidence="6" key="1">
    <citation type="journal article" date="2019" name="Int. J. Syst. Evol. Microbiol.">
        <title>The Global Catalogue of Microorganisms (GCM) 10K type strain sequencing project: providing services to taxonomists for standard genome sequencing and annotation.</title>
        <authorList>
            <consortium name="The Broad Institute Genomics Platform"/>
            <consortium name="The Broad Institute Genome Sequencing Center for Infectious Disease"/>
            <person name="Wu L."/>
            <person name="Ma J."/>
        </authorList>
    </citation>
    <scope>NUCLEOTIDE SEQUENCE [LARGE SCALE GENOMIC DNA]</scope>
    <source>
        <strain evidence="6">CGMCC 1.10130</strain>
    </source>
</reference>
<protein>
    <submittedName>
        <fullName evidence="5">Type IV pili system adhesin PilY</fullName>
    </submittedName>
</protein>
<evidence type="ECO:0000259" key="4">
    <source>
        <dbReference type="Pfam" id="PF05567"/>
    </source>
</evidence>
<dbReference type="Gene3D" id="3.40.50.410">
    <property type="entry name" value="von Willebrand factor, type A domain"/>
    <property type="match status" value="1"/>
</dbReference>
<proteinExistence type="predicted"/>
<gene>
    <name evidence="5" type="primary">pilY</name>
    <name evidence="5" type="ORF">GCM10011369_10820</name>
</gene>
<organism evidence="5 6">
    <name type="scientific">Neiella marina</name>
    <dbReference type="NCBI Taxonomy" id="508461"/>
    <lineage>
        <taxon>Bacteria</taxon>
        <taxon>Pseudomonadati</taxon>
        <taxon>Pseudomonadota</taxon>
        <taxon>Gammaproteobacteria</taxon>
        <taxon>Alteromonadales</taxon>
        <taxon>Echinimonadaceae</taxon>
        <taxon>Neiella</taxon>
    </lineage>
</organism>
<feature type="domain" description="PilY1 beta-propeller" evidence="4">
    <location>
        <begin position="691"/>
        <end position="924"/>
    </location>
</feature>
<dbReference type="Pfam" id="PF05567">
    <property type="entry name" value="T4P_PilY1"/>
    <property type="match status" value="1"/>
</dbReference>
<accession>A0A8J2U3E0</accession>
<name>A0A8J2U3E0_9GAMM</name>
<evidence type="ECO:0000256" key="1">
    <source>
        <dbReference type="ARBA" id="ARBA00022723"/>
    </source>
</evidence>
<dbReference type="EMBL" id="BMDX01000004">
    <property type="protein sequence ID" value="GGA70960.1"/>
    <property type="molecule type" value="Genomic_DNA"/>
</dbReference>
<keyword evidence="6" id="KW-1185">Reference proteome</keyword>
<keyword evidence="1" id="KW-0479">Metal-binding</keyword>
<evidence type="ECO:0000313" key="5">
    <source>
        <dbReference type="EMBL" id="GGA70960.1"/>
    </source>
</evidence>
<sequence length="1191" mass="130871">MNKLIKQVVVAGLSSLSVFVALSDDIELYDYAARIDWGIRPKVLIIFDNSGSMGIIEEGTSGYDPDKEYGSVQGLNSFNDRYIYYTAEGIDETSAPVPDSPSETRRFREHINACAAAVASLNTVGYYVGRLLEYERTGKNKDTWQEMPDNDGSNLELIDCQDDITLANTWNADNWQDIDKGWSGATTNGYPVDDQTYPYQSGVDGVTPTGSPDLFNSASTVTLYTDNYLRWYHGGCVLKAGTSDCDPDVPSVESKSRLQWAKDAVNNVVSSVNAVDFGLMVFNINAFDEYARDGGRLVLKVDEYDAETEFSPVVNSLQANTNTPLCETMYEAYRYIAGLSVMFGDDDGKPVINGREQNTYDYSPNSPPRDSSAEIDGIYASPFDKCVNQMTVILVTDGAPTVDSAANTSIKDDFGITSPYVMGNGVETYLPPLTQALYKNDILSDEENYPGKQTLNTYIIGMGDITSDPDAVEMLTEAAVGGYYNATDMSTGLESALLDIVYQTLTNQATYTSPAVATNNFDRTQNLDSVYYAMFLPTSAESKLHWWGNLKKYKVVDDERIEDVNGNAAMSEFDGNIVDTAHSYWSSAEDGDDVTKGGVLEHLQKRVAERKFYADSGTQLALIETFANNNSVAASLGVEQAEVADYIKWIQGVDVDDEDGDGSTTDKRSQLVADILHSRPLALNYGGNEASQDVRLVVGTNAGVLHMFKDNGGTVEESWAYLPNEYWSLQKELRHYTGARNYYGIDGSPVAFSYGDKVWLYFGVRRGGKTYYAMDITNPDSPSLMWRIDNNSNGFELLGQTWSEPVVTYVNGIGKGTPVMIIAGGYDTNKDAHQVGSDDSVGRGVYLVNAATGALIWSTTSATYSGFKDSMPGKVAALDSDQDGLVDRLYVSDTGANIFRIDMPTDDKSTWTVHKFASLGDVATEQDRRFFYEPAVAQTVVNIKTETVTTDDKGAISTVVTNQTVPFDAVMLGTGNRSHPLDVTTNDMFFMLQDRNVQTASLTDSEISERGGVIQLTDLYDATGQAINQNNTDSERQTELLSYGQKRGWYHKYSGLGEKSLSSPIVIEGTVYYTTYTPATSAIQIQQCIPVGQGRIYGVDLQYGYNEFEWDHIDTGTNVPDTPQLFAGENNVSLICGGCEVITKTDSGEQEMCIADECQTDSDGTIDNPDLIETPLQLAPQRIYFYNKEVQ</sequence>
<feature type="region of interest" description="Disordered" evidence="3">
    <location>
        <begin position="354"/>
        <end position="373"/>
    </location>
</feature>
<dbReference type="InterPro" id="IPR036465">
    <property type="entry name" value="vWFA_dom_sf"/>
</dbReference>
<dbReference type="AlphaFoldDB" id="A0A8J2U3E0"/>
<dbReference type="RefSeq" id="WP_087504928.1">
    <property type="nucleotide sequence ID" value="NZ_BMDX01000004.1"/>
</dbReference>
<evidence type="ECO:0000313" key="6">
    <source>
        <dbReference type="Proteomes" id="UP000619743"/>
    </source>
</evidence>
<dbReference type="OrthoDB" id="7156875at2"/>
<comment type="caution">
    <text evidence="5">The sequence shown here is derived from an EMBL/GenBank/DDBJ whole genome shotgun (WGS) entry which is preliminary data.</text>
</comment>
<dbReference type="InterPro" id="IPR008707">
    <property type="entry name" value="B-propeller_PilY1"/>
</dbReference>
<dbReference type="Proteomes" id="UP000619743">
    <property type="component" value="Unassembled WGS sequence"/>
</dbReference>
<keyword evidence="2" id="KW-0106">Calcium</keyword>
<feature type="compositionally biased region" description="Polar residues" evidence="3">
    <location>
        <begin position="355"/>
        <end position="364"/>
    </location>
</feature>
<evidence type="ECO:0000256" key="3">
    <source>
        <dbReference type="SAM" id="MobiDB-lite"/>
    </source>
</evidence>